<evidence type="ECO:0000313" key="3">
    <source>
        <dbReference type="EMBL" id="OQV19952.1"/>
    </source>
</evidence>
<feature type="domain" description="EF-hand" evidence="2">
    <location>
        <begin position="75"/>
        <end position="111"/>
    </location>
</feature>
<dbReference type="GO" id="GO:0043195">
    <property type="term" value="C:terminal bouton"/>
    <property type="evidence" value="ECO:0007669"/>
    <property type="project" value="TreeGrafter"/>
</dbReference>
<dbReference type="Proteomes" id="UP000192578">
    <property type="component" value="Unassembled WGS sequence"/>
</dbReference>
<dbReference type="PANTHER" id="PTHR19972:SF10">
    <property type="entry name" value="CALBINDIN-32"/>
    <property type="match status" value="1"/>
</dbReference>
<dbReference type="PROSITE" id="PS50222">
    <property type="entry name" value="EF_HAND_2"/>
    <property type="match status" value="4"/>
</dbReference>
<dbReference type="Pfam" id="PF13499">
    <property type="entry name" value="EF-hand_7"/>
    <property type="match status" value="2"/>
</dbReference>
<protein>
    <submittedName>
        <fullName evidence="3">Calbindin-32</fullName>
    </submittedName>
</protein>
<accession>A0A1W0WXV6</accession>
<dbReference type="PROSITE" id="PS00018">
    <property type="entry name" value="EF_HAND_1"/>
    <property type="match status" value="4"/>
</dbReference>
<evidence type="ECO:0000259" key="2">
    <source>
        <dbReference type="PROSITE" id="PS50222"/>
    </source>
</evidence>
<keyword evidence="1" id="KW-0106">Calcium</keyword>
<proteinExistence type="predicted"/>
<dbReference type="GO" id="GO:1900271">
    <property type="term" value="P:regulation of long-term synaptic potentiation"/>
    <property type="evidence" value="ECO:0007669"/>
    <property type="project" value="TreeGrafter"/>
</dbReference>
<comment type="caution">
    <text evidence="3">The sequence shown here is derived from an EMBL/GenBank/DDBJ whole genome shotgun (WGS) entry which is preliminary data.</text>
</comment>
<evidence type="ECO:0000313" key="4">
    <source>
        <dbReference type="Proteomes" id="UP000192578"/>
    </source>
</evidence>
<dbReference type="InterPro" id="IPR002048">
    <property type="entry name" value="EF_hand_dom"/>
</dbReference>
<keyword evidence="4" id="KW-1185">Reference proteome</keyword>
<feature type="domain" description="EF-hand" evidence="2">
    <location>
        <begin position="216"/>
        <end position="251"/>
    </location>
</feature>
<sequence>MAHYKKPTQNYLEMLIGQGNGRFKALTAGQFISAWNNYDRDGNGFIEGKELELFLRDFFFADQGPNAQGKNVSPEELQALKQRFLELHDSNKDGKIDIKELAKLLPLDENFFLIFRYNIPLESGVDFIRIWKKFDKDFSGAIDVTELKEFLRQLIHLSKPRVEIDDATLLEYADTIMKIYDTTRTGKLKLSEMSKLLPVNASFLKAAMKKGSRKKLSGEDVKKVLKVYDKDGSGTIEGEELTGLVKDLLAYYCVDYDINDLEDTKLALLSSCDSNSDGRINLRELSLILNIMCDETEVKNILCSRKASKRSLF</sequence>
<dbReference type="GO" id="GO:0005634">
    <property type="term" value="C:nucleus"/>
    <property type="evidence" value="ECO:0007669"/>
    <property type="project" value="TreeGrafter"/>
</dbReference>
<dbReference type="SMART" id="SM00054">
    <property type="entry name" value="EFh"/>
    <property type="match status" value="6"/>
</dbReference>
<dbReference type="GO" id="GO:0099509">
    <property type="term" value="P:regulation of presynaptic cytosolic calcium ion concentration"/>
    <property type="evidence" value="ECO:0007669"/>
    <property type="project" value="TreeGrafter"/>
</dbReference>
<dbReference type="InterPro" id="IPR051001">
    <property type="entry name" value="Calbindin_Ca-bind"/>
</dbReference>
<evidence type="ECO:0000256" key="1">
    <source>
        <dbReference type="ARBA" id="ARBA00022837"/>
    </source>
</evidence>
<feature type="domain" description="EF-hand" evidence="2">
    <location>
        <begin position="122"/>
        <end position="157"/>
    </location>
</feature>
<dbReference type="InterPro" id="IPR011992">
    <property type="entry name" value="EF-hand-dom_pair"/>
</dbReference>
<dbReference type="InterPro" id="IPR018247">
    <property type="entry name" value="EF_Hand_1_Ca_BS"/>
</dbReference>
<gene>
    <name evidence="3" type="ORF">BV898_05957</name>
</gene>
<dbReference type="OrthoDB" id="428774at2759"/>
<dbReference type="GO" id="GO:0030425">
    <property type="term" value="C:dendrite"/>
    <property type="evidence" value="ECO:0007669"/>
    <property type="project" value="TreeGrafter"/>
</dbReference>
<name>A0A1W0WXV6_HYPEX</name>
<dbReference type="EMBL" id="MTYJ01000034">
    <property type="protein sequence ID" value="OQV19952.1"/>
    <property type="molecule type" value="Genomic_DNA"/>
</dbReference>
<dbReference type="AlphaFoldDB" id="A0A1W0WXV6"/>
<dbReference type="GO" id="GO:0005509">
    <property type="term" value="F:calcium ion binding"/>
    <property type="evidence" value="ECO:0007669"/>
    <property type="project" value="InterPro"/>
</dbReference>
<reference evidence="4" key="1">
    <citation type="submission" date="2017-01" db="EMBL/GenBank/DDBJ databases">
        <title>Comparative genomics of anhydrobiosis in the tardigrade Hypsibius dujardini.</title>
        <authorList>
            <person name="Yoshida Y."/>
            <person name="Koutsovoulos G."/>
            <person name="Laetsch D."/>
            <person name="Stevens L."/>
            <person name="Kumar S."/>
            <person name="Horikawa D."/>
            <person name="Ishino K."/>
            <person name="Komine S."/>
            <person name="Tomita M."/>
            <person name="Blaxter M."/>
            <person name="Arakawa K."/>
        </authorList>
    </citation>
    <scope>NUCLEOTIDE SEQUENCE [LARGE SCALE GENOMIC DNA]</scope>
    <source>
        <strain evidence="4">Z151</strain>
    </source>
</reference>
<dbReference type="PANTHER" id="PTHR19972">
    <property type="entry name" value="CALBINDIN"/>
    <property type="match status" value="1"/>
</dbReference>
<feature type="domain" description="EF-hand" evidence="2">
    <location>
        <begin position="26"/>
        <end position="61"/>
    </location>
</feature>
<dbReference type="Gene3D" id="1.10.238.10">
    <property type="entry name" value="EF-hand"/>
    <property type="match status" value="3"/>
</dbReference>
<dbReference type="GO" id="GO:0005829">
    <property type="term" value="C:cytosol"/>
    <property type="evidence" value="ECO:0007669"/>
    <property type="project" value="TreeGrafter"/>
</dbReference>
<organism evidence="3 4">
    <name type="scientific">Hypsibius exemplaris</name>
    <name type="common">Freshwater tardigrade</name>
    <dbReference type="NCBI Taxonomy" id="2072580"/>
    <lineage>
        <taxon>Eukaryota</taxon>
        <taxon>Metazoa</taxon>
        <taxon>Ecdysozoa</taxon>
        <taxon>Tardigrada</taxon>
        <taxon>Eutardigrada</taxon>
        <taxon>Parachela</taxon>
        <taxon>Hypsibioidea</taxon>
        <taxon>Hypsibiidae</taxon>
        <taxon>Hypsibius</taxon>
    </lineage>
</organism>
<dbReference type="Pfam" id="PF13202">
    <property type="entry name" value="EF-hand_5"/>
    <property type="match status" value="1"/>
</dbReference>
<dbReference type="SUPFAM" id="SSF47473">
    <property type="entry name" value="EF-hand"/>
    <property type="match status" value="1"/>
</dbReference>